<feature type="compositionally biased region" description="Basic residues" evidence="1">
    <location>
        <begin position="90"/>
        <end position="104"/>
    </location>
</feature>
<evidence type="ECO:0000313" key="3">
    <source>
        <dbReference type="Proteomes" id="UP001347796"/>
    </source>
</evidence>
<gene>
    <name evidence="2" type="ORF">SNE40_015878</name>
</gene>
<comment type="caution">
    <text evidence="2">The sequence shown here is derived from an EMBL/GenBank/DDBJ whole genome shotgun (WGS) entry which is preliminary data.</text>
</comment>
<evidence type="ECO:0000256" key="1">
    <source>
        <dbReference type="SAM" id="MobiDB-lite"/>
    </source>
</evidence>
<organism evidence="2 3">
    <name type="scientific">Patella caerulea</name>
    <name type="common">Rayed Mediterranean limpet</name>
    <dbReference type="NCBI Taxonomy" id="87958"/>
    <lineage>
        <taxon>Eukaryota</taxon>
        <taxon>Metazoa</taxon>
        <taxon>Spiralia</taxon>
        <taxon>Lophotrochozoa</taxon>
        <taxon>Mollusca</taxon>
        <taxon>Gastropoda</taxon>
        <taxon>Patellogastropoda</taxon>
        <taxon>Patelloidea</taxon>
        <taxon>Patellidae</taxon>
        <taxon>Patella</taxon>
    </lineage>
</organism>
<feature type="compositionally biased region" description="Polar residues" evidence="1">
    <location>
        <begin position="121"/>
        <end position="130"/>
    </location>
</feature>
<sequence length="450" mass="51496">MLSDDGTSKYPLLASSEKGNRVQNRPTNSLTPLKSSSVNSVVVPESKPRKTWDYKSILSNPRRAPVKNKERGSRATSDILAVQELDPLTKRKSKVDRKPKKSKKESKLYPGKLYREKTFGVFSTPTTGDSENYERPSNVPRRRVQNEEMDFFDRGYVSDIKCDRPRSFVEENRSVIPERAIRPKSAGQALYAADSDDDSSLDGEIEYIDIEQDDSFFLGYEDEGYFKETPKRDSIDNKNGKYQENVGHANRFHGNQEDISKQTDQLYVSESEKYIDGIYSDNITSNQASLENTLSPTTQEQRRRIKSDSSTMSPRNNFFDRRRESEIIQRDIEKSEFIRKANSLNKKPQSYMKNETIQSDMYSDKTYAKAVEKVLTKYSNMSMSSGEKRGDLRADLGAVRPIAGQMTGKSATYGMRASMPRKLKPLLNREKIGHVNQDRTSEIDYRVPFS</sequence>
<reference evidence="2 3" key="1">
    <citation type="submission" date="2024-01" db="EMBL/GenBank/DDBJ databases">
        <title>The genome of the rayed Mediterranean limpet Patella caerulea (Linnaeus, 1758).</title>
        <authorList>
            <person name="Anh-Thu Weber A."/>
            <person name="Halstead-Nussloch G."/>
        </authorList>
    </citation>
    <scope>NUCLEOTIDE SEQUENCE [LARGE SCALE GENOMIC DNA]</scope>
    <source>
        <strain evidence="2">AATW-2023a</strain>
        <tissue evidence="2">Whole specimen</tissue>
    </source>
</reference>
<proteinExistence type="predicted"/>
<feature type="region of interest" description="Disordered" evidence="1">
    <location>
        <begin position="1"/>
        <end position="145"/>
    </location>
</feature>
<keyword evidence="3" id="KW-1185">Reference proteome</keyword>
<name>A0AAN8PHM5_PATCE</name>
<evidence type="ECO:0000313" key="2">
    <source>
        <dbReference type="EMBL" id="KAK6172151.1"/>
    </source>
</evidence>
<dbReference type="Proteomes" id="UP001347796">
    <property type="component" value="Unassembled WGS sequence"/>
</dbReference>
<feature type="region of interest" description="Disordered" evidence="1">
    <location>
        <begin position="431"/>
        <end position="450"/>
    </location>
</feature>
<accession>A0AAN8PHM5</accession>
<dbReference type="AlphaFoldDB" id="A0AAN8PHM5"/>
<dbReference type="EMBL" id="JAZGQO010000011">
    <property type="protein sequence ID" value="KAK6172151.1"/>
    <property type="molecule type" value="Genomic_DNA"/>
</dbReference>
<protein>
    <submittedName>
        <fullName evidence="2">Uncharacterized protein</fullName>
    </submittedName>
</protein>
<feature type="compositionally biased region" description="Polar residues" evidence="1">
    <location>
        <begin position="289"/>
        <end position="299"/>
    </location>
</feature>
<feature type="compositionally biased region" description="Polar residues" evidence="1">
    <location>
        <begin position="21"/>
        <end position="34"/>
    </location>
</feature>
<feature type="region of interest" description="Disordered" evidence="1">
    <location>
        <begin position="289"/>
        <end position="317"/>
    </location>
</feature>